<keyword evidence="1" id="KW-0732">Signal</keyword>
<evidence type="ECO:0000256" key="1">
    <source>
        <dbReference type="SAM" id="SignalP"/>
    </source>
</evidence>
<dbReference type="EMBL" id="JAUEDM010000002">
    <property type="protein sequence ID" value="KAK3326164.1"/>
    <property type="molecule type" value="Genomic_DNA"/>
</dbReference>
<reference evidence="3" key="2">
    <citation type="submission" date="2023-06" db="EMBL/GenBank/DDBJ databases">
        <authorList>
            <consortium name="Lawrence Berkeley National Laboratory"/>
            <person name="Haridas S."/>
            <person name="Hensen N."/>
            <person name="Bonometti L."/>
            <person name="Westerberg I."/>
            <person name="Brannstrom I.O."/>
            <person name="Guillou S."/>
            <person name="Cros-Aarteil S."/>
            <person name="Calhoun S."/>
            <person name="Kuo A."/>
            <person name="Mondo S."/>
            <person name="Pangilinan J."/>
            <person name="Riley R."/>
            <person name="Labutti K."/>
            <person name="Andreopoulos B."/>
            <person name="Lipzen A."/>
            <person name="Chen C."/>
            <person name="Yanf M."/>
            <person name="Daum C."/>
            <person name="Ng V."/>
            <person name="Clum A."/>
            <person name="Steindorff A."/>
            <person name="Ohm R."/>
            <person name="Martin F."/>
            <person name="Silar P."/>
            <person name="Natvig D."/>
            <person name="Lalanne C."/>
            <person name="Gautier V."/>
            <person name="Ament-Velasquez S.L."/>
            <person name="Kruys A."/>
            <person name="Hutchinson M.I."/>
            <person name="Powell A.J."/>
            <person name="Barry K."/>
            <person name="Miller A.N."/>
            <person name="Grigoriev I.V."/>
            <person name="Debuchy R."/>
            <person name="Gladieux P."/>
            <person name="Thoren M.H."/>
            <person name="Johannesson H."/>
        </authorList>
    </citation>
    <scope>NUCLEOTIDE SEQUENCE</scope>
    <source>
        <strain evidence="3">CBS 118394</strain>
    </source>
</reference>
<dbReference type="AlphaFoldDB" id="A0AAE0MCN3"/>
<evidence type="ECO:0000313" key="4">
    <source>
        <dbReference type="Proteomes" id="UP001283341"/>
    </source>
</evidence>
<sequence>MQTSQLLTLALVGALADIPAVVCDTGSDNSQLHTTATREHFNPATHKLRLTTVSPLNWRTVTRNEHAVGARGVPEAHDSLFPNMDSEAAPNVNPTLIVLPSQGLPTVKSIPDHHDGKLGTLAAINPMASDAPPTSLTENCKNLHVDLDLDKQQHSGKKAFVQAACPIRVAASENLRWRCSKMKIEGCFSNQDGTLVGVTDNKGKWAESCSDCAYLADFKTIQCTCWQKNKLPNVTEISLDEILQNVDGLLHCGRDNAAEDLKDLGKCGLSE</sequence>
<reference evidence="3" key="1">
    <citation type="journal article" date="2023" name="Mol. Phylogenet. Evol.">
        <title>Genome-scale phylogeny and comparative genomics of the fungal order Sordariales.</title>
        <authorList>
            <person name="Hensen N."/>
            <person name="Bonometti L."/>
            <person name="Westerberg I."/>
            <person name="Brannstrom I.O."/>
            <person name="Guillou S."/>
            <person name="Cros-Aarteil S."/>
            <person name="Calhoun S."/>
            <person name="Haridas S."/>
            <person name="Kuo A."/>
            <person name="Mondo S."/>
            <person name="Pangilinan J."/>
            <person name="Riley R."/>
            <person name="LaButti K."/>
            <person name="Andreopoulos B."/>
            <person name="Lipzen A."/>
            <person name="Chen C."/>
            <person name="Yan M."/>
            <person name="Daum C."/>
            <person name="Ng V."/>
            <person name="Clum A."/>
            <person name="Steindorff A."/>
            <person name="Ohm R.A."/>
            <person name="Martin F."/>
            <person name="Silar P."/>
            <person name="Natvig D.O."/>
            <person name="Lalanne C."/>
            <person name="Gautier V."/>
            <person name="Ament-Velasquez S.L."/>
            <person name="Kruys A."/>
            <person name="Hutchinson M.I."/>
            <person name="Powell A.J."/>
            <person name="Barry K."/>
            <person name="Miller A.N."/>
            <person name="Grigoriev I.V."/>
            <person name="Debuchy R."/>
            <person name="Gladieux P."/>
            <person name="Hiltunen Thoren M."/>
            <person name="Johannesson H."/>
        </authorList>
    </citation>
    <scope>NUCLEOTIDE SEQUENCE</scope>
    <source>
        <strain evidence="3">CBS 118394</strain>
    </source>
</reference>
<feature type="domain" description="Cyanovirin-N" evidence="2">
    <location>
        <begin position="157"/>
        <end position="250"/>
    </location>
</feature>
<keyword evidence="4" id="KW-1185">Reference proteome</keyword>
<feature type="signal peptide" evidence="1">
    <location>
        <begin position="1"/>
        <end position="23"/>
    </location>
</feature>
<organism evidence="3 4">
    <name type="scientific">Apodospora peruviana</name>
    <dbReference type="NCBI Taxonomy" id="516989"/>
    <lineage>
        <taxon>Eukaryota</taxon>
        <taxon>Fungi</taxon>
        <taxon>Dikarya</taxon>
        <taxon>Ascomycota</taxon>
        <taxon>Pezizomycotina</taxon>
        <taxon>Sordariomycetes</taxon>
        <taxon>Sordariomycetidae</taxon>
        <taxon>Sordariales</taxon>
        <taxon>Lasiosphaeriaceae</taxon>
        <taxon>Apodospora</taxon>
    </lineage>
</organism>
<dbReference type="Proteomes" id="UP001283341">
    <property type="component" value="Unassembled WGS sequence"/>
</dbReference>
<accession>A0AAE0MCN3</accession>
<dbReference type="InterPro" id="IPR011058">
    <property type="entry name" value="Cyanovirin-N"/>
</dbReference>
<dbReference type="Gene3D" id="2.30.60.10">
    <property type="entry name" value="Cyanovirin-N"/>
    <property type="match status" value="1"/>
</dbReference>
<evidence type="ECO:0000313" key="3">
    <source>
        <dbReference type="EMBL" id="KAK3326164.1"/>
    </source>
</evidence>
<dbReference type="InterPro" id="IPR036673">
    <property type="entry name" value="Cyanovirin-N_sf"/>
</dbReference>
<comment type="caution">
    <text evidence="3">The sequence shown here is derived from an EMBL/GenBank/DDBJ whole genome shotgun (WGS) entry which is preliminary data.</text>
</comment>
<feature type="chain" id="PRO_5042198778" description="Cyanovirin-N domain-containing protein" evidence="1">
    <location>
        <begin position="24"/>
        <end position="271"/>
    </location>
</feature>
<dbReference type="SUPFAM" id="SSF51322">
    <property type="entry name" value="Cyanovirin-N"/>
    <property type="match status" value="1"/>
</dbReference>
<name>A0AAE0MCN3_9PEZI</name>
<protein>
    <recommendedName>
        <fullName evidence="2">Cyanovirin-N domain-containing protein</fullName>
    </recommendedName>
</protein>
<evidence type="ECO:0000259" key="2">
    <source>
        <dbReference type="Pfam" id="PF08881"/>
    </source>
</evidence>
<dbReference type="Pfam" id="PF08881">
    <property type="entry name" value="CVNH"/>
    <property type="match status" value="1"/>
</dbReference>
<gene>
    <name evidence="3" type="ORF">B0H66DRAFT_148598</name>
</gene>
<proteinExistence type="predicted"/>